<organism evidence="1">
    <name type="scientific">marine sediment metagenome</name>
    <dbReference type="NCBI Taxonomy" id="412755"/>
    <lineage>
        <taxon>unclassified sequences</taxon>
        <taxon>metagenomes</taxon>
        <taxon>ecological metagenomes</taxon>
    </lineage>
</organism>
<comment type="caution">
    <text evidence="1">The sequence shown here is derived from an EMBL/GenBank/DDBJ whole genome shotgun (WGS) entry which is preliminary data.</text>
</comment>
<dbReference type="AlphaFoldDB" id="X1TUX9"/>
<accession>X1TUX9</accession>
<name>X1TUX9_9ZZZZ</name>
<evidence type="ECO:0000313" key="1">
    <source>
        <dbReference type="EMBL" id="GAI83849.1"/>
    </source>
</evidence>
<proteinExistence type="predicted"/>
<dbReference type="EMBL" id="BARW01007028">
    <property type="protein sequence ID" value="GAI83849.1"/>
    <property type="molecule type" value="Genomic_DNA"/>
</dbReference>
<gene>
    <name evidence="1" type="ORF">S12H4_14708</name>
</gene>
<protein>
    <submittedName>
        <fullName evidence="1">Uncharacterized protein</fullName>
    </submittedName>
</protein>
<feature type="non-terminal residue" evidence="1">
    <location>
        <position position="1"/>
    </location>
</feature>
<reference evidence="1" key="1">
    <citation type="journal article" date="2014" name="Front. Microbiol.">
        <title>High frequency of phylogenetically diverse reductive dehalogenase-homologous genes in deep subseafloor sedimentary metagenomes.</title>
        <authorList>
            <person name="Kawai M."/>
            <person name="Futagami T."/>
            <person name="Toyoda A."/>
            <person name="Takaki Y."/>
            <person name="Nishi S."/>
            <person name="Hori S."/>
            <person name="Arai W."/>
            <person name="Tsubouchi T."/>
            <person name="Morono Y."/>
            <person name="Uchiyama I."/>
            <person name="Ito T."/>
            <person name="Fujiyama A."/>
            <person name="Inagaki F."/>
            <person name="Takami H."/>
        </authorList>
    </citation>
    <scope>NUCLEOTIDE SEQUENCE</scope>
    <source>
        <strain evidence="1">Expedition CK06-06</strain>
    </source>
</reference>
<sequence length="211" mass="22636">DISIINPMPVTDRALGKGLAGVINAIDILGDATTTLYDCAELSLNDCSRFLALTVQARYDAAATAGIKVHVITSPTGTDAGTHTGGMGVAVLDDDNAHFRIPNGLVNLRVYNETDGSSAVITGNTETTVTAPLAGGTANVWNTGDTYYITGAGYDTEDFDTWEPGFVKDTFIRQTKVYELDPIWFKVLIENLDPVNAVTDVSVFFTYENRT</sequence>